<evidence type="ECO:0000256" key="1">
    <source>
        <dbReference type="SAM" id="MobiDB-lite"/>
    </source>
</evidence>
<evidence type="ECO:0000259" key="3">
    <source>
        <dbReference type="Pfam" id="PF18715"/>
    </source>
</evidence>
<sequence>MPSLTQNPSHAARARRRHTGRMNILIAGLKRLLANIIRIGIVSDVDLANGLCRVKIGNLETDWLNWLTLRAGRVRFWSAPSVGEQVMVLSIGGELTTGFVLPAIFSDANSAPSQSADAMVITFPDGARFEYEPETSHLAVTGIATAVIDASKSVTVTAPNITCTASVKITLDTPEVECTHNLTTATLNVKQGGTMSGNVTHSGGKLSSNGVVVDKHDHGGVQRGGSWTEGVK</sequence>
<reference evidence="4 5" key="1">
    <citation type="submission" date="2015-03" db="EMBL/GenBank/DDBJ databases">
        <authorList>
            <person name="Murphy D."/>
        </authorList>
    </citation>
    <scope>NUCLEOTIDE SEQUENCE [LARGE SCALE GENOMIC DNA]</scope>
    <source>
        <strain evidence="4 5">FCF326</strain>
    </source>
</reference>
<dbReference type="Proteomes" id="UP000045824">
    <property type="component" value="Unassembled WGS sequence"/>
</dbReference>
<feature type="domain" description="Gp5/Type VI secretion system Vgr protein OB-fold" evidence="2">
    <location>
        <begin position="38"/>
        <end position="105"/>
    </location>
</feature>
<evidence type="ECO:0000259" key="2">
    <source>
        <dbReference type="Pfam" id="PF04717"/>
    </source>
</evidence>
<evidence type="ECO:0000313" key="5">
    <source>
        <dbReference type="Proteomes" id="UP000045824"/>
    </source>
</evidence>
<organism evidence="4 5">
    <name type="scientific">Yersinia kristensenii</name>
    <dbReference type="NCBI Taxonomy" id="28152"/>
    <lineage>
        <taxon>Bacteria</taxon>
        <taxon>Pseudomonadati</taxon>
        <taxon>Pseudomonadota</taxon>
        <taxon>Gammaproteobacteria</taxon>
        <taxon>Enterobacterales</taxon>
        <taxon>Yersiniaceae</taxon>
        <taxon>Yersinia</taxon>
    </lineage>
</organism>
<dbReference type="InterPro" id="IPR013046">
    <property type="entry name" value="GpV/Gp45"/>
</dbReference>
<evidence type="ECO:0000313" key="4">
    <source>
        <dbReference type="EMBL" id="CNE12854.1"/>
    </source>
</evidence>
<dbReference type="Gene3D" id="2.40.50.230">
    <property type="entry name" value="Gp5 N-terminal domain"/>
    <property type="match status" value="1"/>
</dbReference>
<name>A0A0T9KMA2_YERKR</name>
<dbReference type="InterPro" id="IPR040629">
    <property type="entry name" value="Phage_spike"/>
</dbReference>
<dbReference type="InterPro" id="IPR006531">
    <property type="entry name" value="Gp5/Vgr_OB"/>
</dbReference>
<protein>
    <submittedName>
        <fullName evidence="4">Baseplate assembly protein V</fullName>
    </submittedName>
</protein>
<dbReference type="InterPro" id="IPR044033">
    <property type="entry name" value="GpV-like_apex"/>
</dbReference>
<dbReference type="AlphaFoldDB" id="A0A0T9KMA2"/>
<dbReference type="NCBIfam" id="TIGR01644">
    <property type="entry name" value="phage_P2_V"/>
    <property type="match status" value="1"/>
</dbReference>
<dbReference type="Pfam" id="PF04717">
    <property type="entry name" value="Phage_base_V"/>
    <property type="match status" value="1"/>
</dbReference>
<feature type="region of interest" description="Disordered" evidence="1">
    <location>
        <begin position="209"/>
        <end position="232"/>
    </location>
</feature>
<dbReference type="EMBL" id="CPYI01000001">
    <property type="protein sequence ID" value="CNE12854.1"/>
    <property type="molecule type" value="Genomic_DNA"/>
</dbReference>
<feature type="domain" description="Phage spike trimer" evidence="3">
    <location>
        <begin position="157"/>
        <end position="209"/>
    </location>
</feature>
<dbReference type="Pfam" id="PF18946">
    <property type="entry name" value="Apex"/>
    <property type="match status" value="1"/>
</dbReference>
<proteinExistence type="predicted"/>
<gene>
    <name evidence="4" type="ORF">ERS008491_00512</name>
</gene>
<dbReference type="InterPro" id="IPR037026">
    <property type="entry name" value="Vgr_OB-fold_dom_sf"/>
</dbReference>
<dbReference type="Pfam" id="PF18715">
    <property type="entry name" value="Phage_spike"/>
    <property type="match status" value="1"/>
</dbReference>
<dbReference type="Gene3D" id="6.20.150.10">
    <property type="match status" value="1"/>
</dbReference>
<accession>A0A0T9KMA2</accession>